<organism evidence="2 3">
    <name type="scientific">Mycena rosella</name>
    <name type="common">Pink bonnet</name>
    <name type="synonym">Agaricus rosellus</name>
    <dbReference type="NCBI Taxonomy" id="1033263"/>
    <lineage>
        <taxon>Eukaryota</taxon>
        <taxon>Fungi</taxon>
        <taxon>Dikarya</taxon>
        <taxon>Basidiomycota</taxon>
        <taxon>Agaricomycotina</taxon>
        <taxon>Agaricomycetes</taxon>
        <taxon>Agaricomycetidae</taxon>
        <taxon>Agaricales</taxon>
        <taxon>Marasmiineae</taxon>
        <taxon>Mycenaceae</taxon>
        <taxon>Mycena</taxon>
    </lineage>
</organism>
<dbReference type="AlphaFoldDB" id="A0AAD7D469"/>
<keyword evidence="1" id="KW-1133">Transmembrane helix</keyword>
<sequence>MSSLDSTLGAMELGGIFSTLLFGITTVQTFNYYRDYPRDAVILRTVVGGRPTLFELVHTVLVWHGIYSMTVTFYGQPEHLADPPPTLALTLVSEIIIVAVVQIYFINRIRLVSKKWFLPALCLILTLLRFGACVAMLAVVLINANLFILSERFRWLMCTSLGSGTAVDVLVTAALCYYLWQARASQFRK</sequence>
<proteinExistence type="predicted"/>
<feature type="transmembrane region" description="Helical" evidence="1">
    <location>
        <begin position="118"/>
        <end position="142"/>
    </location>
</feature>
<dbReference type="EMBL" id="JARKIE010000137">
    <property type="protein sequence ID" value="KAJ7677534.1"/>
    <property type="molecule type" value="Genomic_DNA"/>
</dbReference>
<comment type="caution">
    <text evidence="2">The sequence shown here is derived from an EMBL/GenBank/DDBJ whole genome shotgun (WGS) entry which is preliminary data.</text>
</comment>
<keyword evidence="1" id="KW-0472">Membrane</keyword>
<name>A0AAD7D469_MYCRO</name>
<feature type="transmembrane region" description="Helical" evidence="1">
    <location>
        <begin position="53"/>
        <end position="75"/>
    </location>
</feature>
<dbReference type="PANTHER" id="PTHR40465:SF1">
    <property type="entry name" value="DUF6534 DOMAIN-CONTAINING PROTEIN"/>
    <property type="match status" value="1"/>
</dbReference>
<dbReference type="PANTHER" id="PTHR40465">
    <property type="entry name" value="CHROMOSOME 1, WHOLE GENOME SHOTGUN SEQUENCE"/>
    <property type="match status" value="1"/>
</dbReference>
<evidence type="ECO:0000313" key="3">
    <source>
        <dbReference type="Proteomes" id="UP001221757"/>
    </source>
</evidence>
<feature type="transmembrane region" description="Helical" evidence="1">
    <location>
        <begin position="154"/>
        <end position="180"/>
    </location>
</feature>
<feature type="transmembrane region" description="Helical" evidence="1">
    <location>
        <begin position="87"/>
        <end position="106"/>
    </location>
</feature>
<gene>
    <name evidence="2" type="ORF">B0H17DRAFT_944775</name>
</gene>
<accession>A0AAD7D469</accession>
<protein>
    <submittedName>
        <fullName evidence="2">Uncharacterized protein</fullName>
    </submittedName>
</protein>
<feature type="transmembrane region" description="Helical" evidence="1">
    <location>
        <begin position="13"/>
        <end position="33"/>
    </location>
</feature>
<keyword evidence="3" id="KW-1185">Reference proteome</keyword>
<dbReference type="Proteomes" id="UP001221757">
    <property type="component" value="Unassembled WGS sequence"/>
</dbReference>
<evidence type="ECO:0000313" key="2">
    <source>
        <dbReference type="EMBL" id="KAJ7677534.1"/>
    </source>
</evidence>
<evidence type="ECO:0000256" key="1">
    <source>
        <dbReference type="SAM" id="Phobius"/>
    </source>
</evidence>
<keyword evidence="1" id="KW-0812">Transmembrane</keyword>
<reference evidence="2" key="1">
    <citation type="submission" date="2023-03" db="EMBL/GenBank/DDBJ databases">
        <title>Massive genome expansion in bonnet fungi (Mycena s.s.) driven by repeated elements and novel gene families across ecological guilds.</title>
        <authorList>
            <consortium name="Lawrence Berkeley National Laboratory"/>
            <person name="Harder C.B."/>
            <person name="Miyauchi S."/>
            <person name="Viragh M."/>
            <person name="Kuo A."/>
            <person name="Thoen E."/>
            <person name="Andreopoulos B."/>
            <person name="Lu D."/>
            <person name="Skrede I."/>
            <person name="Drula E."/>
            <person name="Henrissat B."/>
            <person name="Morin E."/>
            <person name="Kohler A."/>
            <person name="Barry K."/>
            <person name="LaButti K."/>
            <person name="Morin E."/>
            <person name="Salamov A."/>
            <person name="Lipzen A."/>
            <person name="Mereny Z."/>
            <person name="Hegedus B."/>
            <person name="Baldrian P."/>
            <person name="Stursova M."/>
            <person name="Weitz H."/>
            <person name="Taylor A."/>
            <person name="Grigoriev I.V."/>
            <person name="Nagy L.G."/>
            <person name="Martin F."/>
            <person name="Kauserud H."/>
        </authorList>
    </citation>
    <scope>NUCLEOTIDE SEQUENCE</scope>
    <source>
        <strain evidence="2">CBHHK067</strain>
    </source>
</reference>